<sequence length="653" mass="72005">MPSLRAKTVIAASLAAVVLAGIAFYVSPILSGYFPKPGTVTIVLEPSIYKAAGREFSGHGHIYISYGDKIIHRELVKELEEVKAGRTVRVQVEIPDNILDDWARHSRALKQLLAEQNYGVSVEIPAVTVTFYFTSPSSKVKICTATYSARDWYLEKLHNPIEAGKKTIEDPLRMFVEGAIIRINSEKLRCGTVETKALEEALVENLQSRGVKASWQPGFGLVIGGNKTAMVVAKPGKTVDGLTATTTASNCPGYMEVVYNWDLYNSRYSPPSSWYERLRGIPRSQAECLWRLFAETYSKKYYFNADIYSYDEARSYTVNKLGGGLYPMQNFIARLINTNGGACTGGYIPTWYPSPVPDPNPTLDTPWLGVVLSYTTTDLETFKPIQVSGALAAGKLQFAYSGISFFGIPVWENPYGGLQMYASPAGTSAEERAYVLAPTMFLYLGDAAVVLFNSETVTFPDGCRYYVFWADVAFIPLYKIQSVDWSKMKPDHLDLTQLPPNYMALSWSAHAELVKYAYAGTRKETLLYETSSADVVEGGAGLAAAIYSVYQPWLESVLSGILGTTGNILASYMVSVIKAAIGFTQFTIEGEGMAHAVEVRVQDVTPYAYPIRIYKMRCPDVLAEEYTSIGYEPYTVEYIVEAGEYTGAPPGAT</sequence>
<organism evidence="1 2">
    <name type="scientific">Hyperthermus butylicus (strain DSM 5456 / JCM 9403 / PLM1-5)</name>
    <dbReference type="NCBI Taxonomy" id="415426"/>
    <lineage>
        <taxon>Archaea</taxon>
        <taxon>Thermoproteota</taxon>
        <taxon>Thermoprotei</taxon>
        <taxon>Desulfurococcales</taxon>
        <taxon>Pyrodictiaceae</taxon>
        <taxon>Hyperthermus</taxon>
    </lineage>
</organism>
<dbReference type="HOGENOM" id="CLU_419576_0_0_2"/>
<protein>
    <submittedName>
        <fullName evidence="1">Uncharacterized protein</fullName>
    </submittedName>
</protein>
<evidence type="ECO:0000313" key="2">
    <source>
        <dbReference type="Proteomes" id="UP000002593"/>
    </source>
</evidence>
<name>A2BKV2_HYPBU</name>
<dbReference type="KEGG" id="hbu:Hbut_0759"/>
<reference evidence="1 2" key="1">
    <citation type="journal article" date="2007" name="Archaea">
        <title>The genome of Hyperthermus butylicus: a sulfur-reducing, peptide fermenting, neutrophilic Crenarchaeote growing up to 108 degrees C.</title>
        <authorList>
            <person name="Brugger K."/>
            <person name="Chen L."/>
            <person name="Stark M."/>
            <person name="Zibat A."/>
            <person name="Redder P."/>
            <person name="Ruepp A."/>
            <person name="Awayez M."/>
            <person name="She Q."/>
            <person name="Garrett R.A."/>
            <person name="Klenk H.P."/>
        </authorList>
    </citation>
    <scope>NUCLEOTIDE SEQUENCE [LARGE SCALE GENOMIC DNA]</scope>
    <source>
        <strain evidence="2">DSM 5456 / JCM 9403 / PLM1-5</strain>
    </source>
</reference>
<keyword evidence="2" id="KW-1185">Reference proteome</keyword>
<dbReference type="EnsemblBacteria" id="ABM80613">
    <property type="protein sequence ID" value="ABM80613"/>
    <property type="gene ID" value="Hbut_0759"/>
</dbReference>
<gene>
    <name evidence="1" type="ordered locus">Hbut_0759</name>
</gene>
<proteinExistence type="predicted"/>
<evidence type="ECO:0000313" key="1">
    <source>
        <dbReference type="EMBL" id="ABM80613.1"/>
    </source>
</evidence>
<dbReference type="AlphaFoldDB" id="A2BKV2"/>
<dbReference type="RefSeq" id="WP_011821931.1">
    <property type="nucleotide sequence ID" value="NC_008818.1"/>
</dbReference>
<dbReference type="EMBL" id="CP000493">
    <property type="protein sequence ID" value="ABM80613.1"/>
    <property type="molecule type" value="Genomic_DNA"/>
</dbReference>
<accession>A2BKV2</accession>
<dbReference type="Proteomes" id="UP000002593">
    <property type="component" value="Chromosome"/>
</dbReference>
<dbReference type="GeneID" id="4782435"/>